<dbReference type="Gene3D" id="1.20.5.320">
    <property type="entry name" value="6-Phosphogluconate Dehydrogenase, domain 3"/>
    <property type="match status" value="1"/>
</dbReference>
<evidence type="ECO:0008006" key="4">
    <source>
        <dbReference type="Google" id="ProtNLM"/>
    </source>
</evidence>
<dbReference type="Proteomes" id="UP000270094">
    <property type="component" value="Unassembled WGS sequence"/>
</dbReference>
<keyword evidence="3" id="KW-1185">Reference proteome</keyword>
<evidence type="ECO:0000256" key="1">
    <source>
        <dbReference type="SAM" id="MobiDB-lite"/>
    </source>
</evidence>
<dbReference type="EMBL" id="UYYB01142699">
    <property type="protein sequence ID" value="VDM85596.1"/>
    <property type="molecule type" value="Genomic_DNA"/>
</dbReference>
<evidence type="ECO:0000313" key="2">
    <source>
        <dbReference type="EMBL" id="VDM85596.1"/>
    </source>
</evidence>
<protein>
    <recommendedName>
        <fullName evidence="4">Collagen triple helix repeat protein</fullName>
    </recommendedName>
</protein>
<name>A0A3P7JQF2_STRVU</name>
<organism evidence="2 3">
    <name type="scientific">Strongylus vulgaris</name>
    <name type="common">Blood worm</name>
    <dbReference type="NCBI Taxonomy" id="40348"/>
    <lineage>
        <taxon>Eukaryota</taxon>
        <taxon>Metazoa</taxon>
        <taxon>Ecdysozoa</taxon>
        <taxon>Nematoda</taxon>
        <taxon>Chromadorea</taxon>
        <taxon>Rhabditida</taxon>
        <taxon>Rhabditina</taxon>
        <taxon>Rhabditomorpha</taxon>
        <taxon>Strongyloidea</taxon>
        <taxon>Strongylidae</taxon>
        <taxon>Strongylus</taxon>
    </lineage>
</organism>
<feature type="region of interest" description="Disordered" evidence="1">
    <location>
        <begin position="1"/>
        <end position="23"/>
    </location>
</feature>
<feature type="compositionally biased region" description="Low complexity" evidence="1">
    <location>
        <begin position="1"/>
        <end position="10"/>
    </location>
</feature>
<accession>A0A3P7JQF2</accession>
<dbReference type="AlphaFoldDB" id="A0A3P7JQF2"/>
<sequence length="71" mass="7266">MPGYQGAAGPDGPPGPMGPPGAAGKNATVSNLIFCADYKLRPKIQYCLCPARGDPDGPPRTLAVAKPVDPY</sequence>
<proteinExistence type="predicted"/>
<gene>
    <name evidence="2" type="ORF">SVUK_LOCUS20594</name>
</gene>
<evidence type="ECO:0000313" key="3">
    <source>
        <dbReference type="Proteomes" id="UP000270094"/>
    </source>
</evidence>
<reference evidence="2 3" key="1">
    <citation type="submission" date="2018-11" db="EMBL/GenBank/DDBJ databases">
        <authorList>
            <consortium name="Pathogen Informatics"/>
        </authorList>
    </citation>
    <scope>NUCLEOTIDE SEQUENCE [LARGE SCALE GENOMIC DNA]</scope>
</reference>